<evidence type="ECO:0000259" key="3">
    <source>
        <dbReference type="PROSITE" id="PS50158"/>
    </source>
</evidence>
<proteinExistence type="predicted"/>
<reference evidence="4" key="1">
    <citation type="submission" date="2021-06" db="EMBL/GenBank/DDBJ databases">
        <authorList>
            <person name="Hodson N. C."/>
            <person name="Mongue J. A."/>
            <person name="Jaron S. K."/>
        </authorList>
    </citation>
    <scope>NUCLEOTIDE SEQUENCE</scope>
</reference>
<evidence type="ECO:0000313" key="5">
    <source>
        <dbReference type="Proteomes" id="UP000708208"/>
    </source>
</evidence>
<keyword evidence="1" id="KW-0862">Zinc</keyword>
<protein>
    <recommendedName>
        <fullName evidence="3">CCHC-type domain-containing protein</fullName>
    </recommendedName>
</protein>
<gene>
    <name evidence="4" type="ORF">AFUS01_LOCUS36271</name>
</gene>
<dbReference type="OrthoDB" id="3341596at2759"/>
<evidence type="ECO:0000256" key="1">
    <source>
        <dbReference type="PROSITE-ProRule" id="PRU00047"/>
    </source>
</evidence>
<dbReference type="PROSITE" id="PS50158">
    <property type="entry name" value="ZF_CCHC"/>
    <property type="match status" value="1"/>
</dbReference>
<feature type="domain" description="CCHC-type" evidence="3">
    <location>
        <begin position="33"/>
        <end position="48"/>
    </location>
</feature>
<dbReference type="Proteomes" id="UP000708208">
    <property type="component" value="Unassembled WGS sequence"/>
</dbReference>
<organism evidence="4 5">
    <name type="scientific">Allacma fusca</name>
    <dbReference type="NCBI Taxonomy" id="39272"/>
    <lineage>
        <taxon>Eukaryota</taxon>
        <taxon>Metazoa</taxon>
        <taxon>Ecdysozoa</taxon>
        <taxon>Arthropoda</taxon>
        <taxon>Hexapoda</taxon>
        <taxon>Collembola</taxon>
        <taxon>Symphypleona</taxon>
        <taxon>Sminthuridae</taxon>
        <taxon>Allacma</taxon>
    </lineage>
</organism>
<feature type="compositionally biased region" description="Polar residues" evidence="2">
    <location>
        <begin position="64"/>
        <end position="73"/>
    </location>
</feature>
<feature type="compositionally biased region" description="Polar residues" evidence="2">
    <location>
        <begin position="45"/>
        <end position="57"/>
    </location>
</feature>
<evidence type="ECO:0000256" key="2">
    <source>
        <dbReference type="SAM" id="MobiDB-lite"/>
    </source>
</evidence>
<feature type="region of interest" description="Disordered" evidence="2">
    <location>
        <begin position="41"/>
        <end position="84"/>
    </location>
</feature>
<dbReference type="InterPro" id="IPR001878">
    <property type="entry name" value="Znf_CCHC"/>
</dbReference>
<dbReference type="Pfam" id="PF00098">
    <property type="entry name" value="zf-CCHC"/>
    <property type="match status" value="1"/>
</dbReference>
<keyword evidence="5" id="KW-1185">Reference proteome</keyword>
<accession>A0A8J2L4Q1</accession>
<feature type="non-terminal residue" evidence="4">
    <location>
        <position position="1"/>
    </location>
</feature>
<dbReference type="EMBL" id="CAJVCH010538971">
    <property type="protein sequence ID" value="CAG7826206.1"/>
    <property type="molecule type" value="Genomic_DNA"/>
</dbReference>
<evidence type="ECO:0000313" key="4">
    <source>
        <dbReference type="EMBL" id="CAG7826206.1"/>
    </source>
</evidence>
<dbReference type="SMART" id="SM00343">
    <property type="entry name" value="ZnF_C2HC"/>
    <property type="match status" value="1"/>
</dbReference>
<comment type="caution">
    <text evidence="4">The sequence shown here is derived from an EMBL/GenBank/DDBJ whole genome shotgun (WGS) entry which is preliminary data.</text>
</comment>
<feature type="region of interest" description="Disordered" evidence="2">
    <location>
        <begin position="94"/>
        <end position="113"/>
    </location>
</feature>
<keyword evidence="1" id="KW-0479">Metal-binding</keyword>
<sequence length="113" mass="12615">LNAVEKQHVGEKKDGGEFTEEAHINQVEKERLCHKCKQPGHIARNCTNKSNYNSSSGRGHECSNKNTPGNSNAPGKRMSSPQVYKVAHPSFRPAPIQMTYDEDYNAEKIEESS</sequence>
<dbReference type="AlphaFoldDB" id="A0A8J2L4Q1"/>
<dbReference type="GO" id="GO:0008270">
    <property type="term" value="F:zinc ion binding"/>
    <property type="evidence" value="ECO:0007669"/>
    <property type="project" value="UniProtKB-KW"/>
</dbReference>
<feature type="region of interest" description="Disordered" evidence="2">
    <location>
        <begin position="1"/>
        <end position="21"/>
    </location>
</feature>
<dbReference type="GO" id="GO:0003676">
    <property type="term" value="F:nucleic acid binding"/>
    <property type="evidence" value="ECO:0007669"/>
    <property type="project" value="InterPro"/>
</dbReference>
<keyword evidence="1" id="KW-0863">Zinc-finger</keyword>
<name>A0A8J2L4Q1_9HEXA</name>